<reference evidence="2 3" key="1">
    <citation type="submission" date="2020-08" db="EMBL/GenBank/DDBJ databases">
        <title>Genomic Encyclopedia of Type Strains, Phase IV (KMG-IV): sequencing the most valuable type-strain genomes for metagenomic binning, comparative biology and taxonomic classification.</title>
        <authorList>
            <person name="Goeker M."/>
        </authorList>
    </citation>
    <scope>NUCLEOTIDE SEQUENCE [LARGE SCALE GENOMIC DNA]</scope>
    <source>
        <strain evidence="2 3">DSM 101015</strain>
    </source>
</reference>
<dbReference type="RefSeq" id="WP_025055484.1">
    <property type="nucleotide sequence ID" value="NZ_JACIFU010000001.1"/>
</dbReference>
<keyword evidence="2" id="KW-0808">Transferase</keyword>
<gene>
    <name evidence="2" type="ORF">GGR93_000183</name>
</gene>
<feature type="domain" description="Sulphotransferase Stf0" evidence="1">
    <location>
        <begin position="10"/>
        <end position="230"/>
    </location>
</feature>
<dbReference type="Proteomes" id="UP000565745">
    <property type="component" value="Unassembled WGS sequence"/>
</dbReference>
<proteinExistence type="predicted"/>
<dbReference type="Pfam" id="PF09037">
    <property type="entry name" value="Sulphotransf"/>
    <property type="match status" value="1"/>
</dbReference>
<dbReference type="AlphaFoldDB" id="A0A7W6M5A7"/>
<accession>A0A7W6M5A7</accession>
<sequence>MSRPLPDLRYAIFFTPRSGSSYLSDLIGGTGTMGDAVEVFNPVLAHSIARAMGASSLDEYVGKILRARNTKGVFGAELTWPHLLSIFKTERRFLQYVEPSKFIWLRRQDIVAQAVSVMAMVQSGVAHAKSATKDDIQRSRDTLVYDQRHIRRIVSMLAWSERNIESFFQAHQVEPLRMTYEQMMATPTHEIVQSIADHLGVKIDLGDAPESGHKKLSGSRNSDFADRFRTENASFVRKVEQRRVAGS</sequence>
<dbReference type="InterPro" id="IPR024628">
    <property type="entry name" value="Sulfotransferase_Stf0_dom"/>
</dbReference>
<dbReference type="InterPro" id="IPR027417">
    <property type="entry name" value="P-loop_NTPase"/>
</dbReference>
<evidence type="ECO:0000313" key="3">
    <source>
        <dbReference type="Proteomes" id="UP000565745"/>
    </source>
</evidence>
<dbReference type="EMBL" id="JACIFU010000001">
    <property type="protein sequence ID" value="MBB4172422.1"/>
    <property type="molecule type" value="Genomic_DNA"/>
</dbReference>
<keyword evidence="3" id="KW-1185">Reference proteome</keyword>
<dbReference type="SUPFAM" id="SSF52540">
    <property type="entry name" value="P-loop containing nucleoside triphosphate hydrolases"/>
    <property type="match status" value="1"/>
</dbReference>
<name>A0A7W6M5A7_9RHOB</name>
<comment type="caution">
    <text evidence="2">The sequence shown here is derived from an EMBL/GenBank/DDBJ whole genome shotgun (WGS) entry which is preliminary data.</text>
</comment>
<dbReference type="Gene3D" id="3.40.50.300">
    <property type="entry name" value="P-loop containing nucleotide triphosphate hydrolases"/>
    <property type="match status" value="1"/>
</dbReference>
<evidence type="ECO:0000259" key="1">
    <source>
        <dbReference type="Pfam" id="PF09037"/>
    </source>
</evidence>
<protein>
    <submittedName>
        <fullName evidence="2">LPS sulfotransferase NodH</fullName>
    </submittedName>
</protein>
<dbReference type="OrthoDB" id="7855004at2"/>
<dbReference type="GO" id="GO:0016740">
    <property type="term" value="F:transferase activity"/>
    <property type="evidence" value="ECO:0007669"/>
    <property type="project" value="UniProtKB-KW"/>
</dbReference>
<organism evidence="2 3">
    <name type="scientific">Sulfitobacter noctilucicola</name>
    <dbReference type="NCBI Taxonomy" id="1342301"/>
    <lineage>
        <taxon>Bacteria</taxon>
        <taxon>Pseudomonadati</taxon>
        <taxon>Pseudomonadota</taxon>
        <taxon>Alphaproteobacteria</taxon>
        <taxon>Rhodobacterales</taxon>
        <taxon>Roseobacteraceae</taxon>
        <taxon>Sulfitobacter</taxon>
    </lineage>
</organism>
<evidence type="ECO:0000313" key="2">
    <source>
        <dbReference type="EMBL" id="MBB4172422.1"/>
    </source>
</evidence>